<dbReference type="InterPro" id="IPR029069">
    <property type="entry name" value="HotDog_dom_sf"/>
</dbReference>
<dbReference type="CDD" id="cd03451">
    <property type="entry name" value="FkbR2"/>
    <property type="match status" value="2"/>
</dbReference>
<evidence type="ECO:0000313" key="1">
    <source>
        <dbReference type="EMBL" id="TQV89761.1"/>
    </source>
</evidence>
<organism evidence="1 2">
    <name type="scientific">Aliikangiella coralliicola</name>
    <dbReference type="NCBI Taxonomy" id="2592383"/>
    <lineage>
        <taxon>Bacteria</taxon>
        <taxon>Pseudomonadati</taxon>
        <taxon>Pseudomonadota</taxon>
        <taxon>Gammaproteobacteria</taxon>
        <taxon>Oceanospirillales</taxon>
        <taxon>Pleioneaceae</taxon>
        <taxon>Aliikangiella</taxon>
    </lineage>
</organism>
<dbReference type="EMBL" id="VIKS01000001">
    <property type="protein sequence ID" value="TQV89761.1"/>
    <property type="molecule type" value="Genomic_DNA"/>
</dbReference>
<dbReference type="SUPFAM" id="SSF54637">
    <property type="entry name" value="Thioesterase/thiol ester dehydrase-isomerase"/>
    <property type="match status" value="2"/>
</dbReference>
<gene>
    <name evidence="1" type="ORF">FLL46_02450</name>
</gene>
<dbReference type="PANTHER" id="PTHR43664">
    <property type="entry name" value="MONOAMINE OXIDASE-RELATED"/>
    <property type="match status" value="1"/>
</dbReference>
<dbReference type="Proteomes" id="UP000315439">
    <property type="component" value="Unassembled WGS sequence"/>
</dbReference>
<keyword evidence="2" id="KW-1185">Reference proteome</keyword>
<dbReference type="GO" id="GO:0016829">
    <property type="term" value="F:lyase activity"/>
    <property type="evidence" value="ECO:0007669"/>
    <property type="project" value="InterPro"/>
</dbReference>
<dbReference type="InterPro" id="IPR048274">
    <property type="entry name" value="MC_hydratase"/>
</dbReference>
<reference evidence="1 2" key="1">
    <citation type="submission" date="2019-07" db="EMBL/GenBank/DDBJ databases">
        <title>Draft genome for Aliikangiella sp. M105.</title>
        <authorList>
            <person name="Wang G."/>
        </authorList>
    </citation>
    <scope>NUCLEOTIDE SEQUENCE [LARGE SCALE GENOMIC DNA]</scope>
    <source>
        <strain evidence="1 2">M105</strain>
    </source>
</reference>
<accession>A0A545UJX6</accession>
<dbReference type="PIRSF" id="PIRSF021494">
    <property type="entry name" value="Rv0216_prd"/>
    <property type="match status" value="1"/>
</dbReference>
<dbReference type="Gene3D" id="3.10.129.10">
    <property type="entry name" value="Hotdog Thioesterase"/>
    <property type="match status" value="1"/>
</dbReference>
<dbReference type="InterPro" id="IPR052342">
    <property type="entry name" value="MCH/BMMD"/>
</dbReference>
<sequence>MRQLETPQGNYFEDFSLGQVFHHGVPRTITEADATLYTALTGSRYVLHCADTIAKECGFQSMPLDNFLVFHIAFGKTVNDISLNAVANLGYAEVDFKQACFAGDTLAVTSEVIGLKENSNGKNGVVFVRSTAVNQKDLTVVSWIRWVMVEKKIPHPPSMTPVIPDYLGNLNAENLAIPPNAHFSDWRDHYSDNQYRFDDIEIGDNIFHRDGLTINQSDHSLATRLYQNNARVHFDQHAMNTSRHGKRLVYGGHIISLCRALSYNGLGNAVWLCAINGGTHANPSFAGDTIYCQSEIIDKRVIPSRDDVAMVRVRMLGVKNDSPDNMEFLYRQDAGRTTYHTNLVLDLDYWVMMLR</sequence>
<evidence type="ECO:0000313" key="2">
    <source>
        <dbReference type="Proteomes" id="UP000315439"/>
    </source>
</evidence>
<dbReference type="OrthoDB" id="9759612at2"/>
<dbReference type="Pfam" id="PF19315">
    <property type="entry name" value="MC_hydratase"/>
    <property type="match status" value="1"/>
</dbReference>
<dbReference type="PANTHER" id="PTHR43664:SF1">
    <property type="entry name" value="BETA-METHYLMALYL-COA DEHYDRATASE"/>
    <property type="match status" value="1"/>
</dbReference>
<proteinExistence type="predicted"/>
<comment type="caution">
    <text evidence="1">The sequence shown here is derived from an EMBL/GenBank/DDBJ whole genome shotgun (WGS) entry which is preliminary data.</text>
</comment>
<dbReference type="AlphaFoldDB" id="A0A545UJX6"/>
<protein>
    <submittedName>
        <fullName evidence="1">MaoC family dehydratase</fullName>
    </submittedName>
</protein>
<dbReference type="RefSeq" id="WP_142891825.1">
    <property type="nucleotide sequence ID" value="NZ_ML660160.1"/>
</dbReference>
<dbReference type="InterPro" id="IPR016790">
    <property type="entry name" value="Thiol_ester_hydratase_Rv0216"/>
</dbReference>
<name>A0A545UJX6_9GAMM</name>